<feature type="signal peptide" evidence="1">
    <location>
        <begin position="1"/>
        <end position="19"/>
    </location>
</feature>
<feature type="chain" id="PRO_5046457536" evidence="1">
    <location>
        <begin position="20"/>
        <end position="250"/>
    </location>
</feature>
<dbReference type="EMBL" id="BSPQ01000002">
    <property type="protein sequence ID" value="GLS90084.1"/>
    <property type="molecule type" value="Genomic_DNA"/>
</dbReference>
<sequence length="250" mass="28555">MHLIIKALSILCLSFNVVAEVLQVSKVCPVTQSDNQPLGLLVLSEFWFHSGRSNASYIANDDATGIGVEIHFFSNDNGQLDKSNFAQCDQYRILQVRKTNSLLNQGELPVQIDIPPFFEQPFYDNRPLEHGYNTHFTPIDSSDKPWLTQTSRASTLAIYDTPYVSDAYGLDGEDIRVEFETCVVCQRQLGFDQLLSCATWGYQRDYLDEETGWTEPEVIAPQCLSQASELFKDTLEGNLVVEYRYWLDWR</sequence>
<keyword evidence="1" id="KW-0732">Signal</keyword>
<gene>
    <name evidence="2" type="ORF">GCM10007916_11510</name>
</gene>
<protein>
    <submittedName>
        <fullName evidence="2">Uncharacterized protein</fullName>
    </submittedName>
</protein>
<reference evidence="3" key="1">
    <citation type="journal article" date="2019" name="Int. J. Syst. Evol. Microbiol.">
        <title>The Global Catalogue of Microorganisms (GCM) 10K type strain sequencing project: providing services to taxonomists for standard genome sequencing and annotation.</title>
        <authorList>
            <consortium name="The Broad Institute Genomics Platform"/>
            <consortium name="The Broad Institute Genome Sequencing Center for Infectious Disease"/>
            <person name="Wu L."/>
            <person name="Ma J."/>
        </authorList>
    </citation>
    <scope>NUCLEOTIDE SEQUENCE [LARGE SCALE GENOMIC DNA]</scope>
    <source>
        <strain evidence="3">NBRC 103166</strain>
    </source>
</reference>
<dbReference type="Proteomes" id="UP001157353">
    <property type="component" value="Unassembled WGS sequence"/>
</dbReference>
<name>A0ABQ6DYL0_9GAMM</name>
<proteinExistence type="predicted"/>
<keyword evidence="3" id="KW-1185">Reference proteome</keyword>
<dbReference type="RefSeq" id="WP_284203207.1">
    <property type="nucleotide sequence ID" value="NZ_BSPQ01000002.1"/>
</dbReference>
<evidence type="ECO:0000256" key="1">
    <source>
        <dbReference type="SAM" id="SignalP"/>
    </source>
</evidence>
<evidence type="ECO:0000313" key="2">
    <source>
        <dbReference type="EMBL" id="GLS90084.1"/>
    </source>
</evidence>
<comment type="caution">
    <text evidence="2">The sequence shown here is derived from an EMBL/GenBank/DDBJ whole genome shotgun (WGS) entry which is preliminary data.</text>
</comment>
<evidence type="ECO:0000313" key="3">
    <source>
        <dbReference type="Proteomes" id="UP001157353"/>
    </source>
</evidence>
<organism evidence="2 3">
    <name type="scientific">Psychromonas marina</name>
    <dbReference type="NCBI Taxonomy" id="88364"/>
    <lineage>
        <taxon>Bacteria</taxon>
        <taxon>Pseudomonadati</taxon>
        <taxon>Pseudomonadota</taxon>
        <taxon>Gammaproteobacteria</taxon>
        <taxon>Alteromonadales</taxon>
        <taxon>Psychromonadaceae</taxon>
        <taxon>Psychromonas</taxon>
    </lineage>
</organism>
<accession>A0ABQ6DYL0</accession>